<keyword evidence="1" id="KW-1133">Transmembrane helix</keyword>
<evidence type="ECO:0000313" key="3">
    <source>
        <dbReference type="Proteomes" id="UP001524944"/>
    </source>
</evidence>
<evidence type="ECO:0000256" key="1">
    <source>
        <dbReference type="SAM" id="Phobius"/>
    </source>
</evidence>
<dbReference type="RefSeq" id="WP_089609334.1">
    <property type="nucleotide sequence ID" value="NZ_CP022121.1"/>
</dbReference>
<sequence length="189" mass="21672">MLYEAIFLAIIAGWIAKGKILNLTHLKLYHIWLVFAAFIMQTGMEYLGSRGIQYVYDYRMVLYGFSYLLLFIFLWINRHLPGNILLALGFVLNFLVIMFNGGAMPVQLEGLDPAYVTMLQNNELPTYRILESSTTLPWLADVLINPWPIGKAFSIGDVFISIGIFWLVFKTMRQPSLSAKVISVRRLKL</sequence>
<protein>
    <submittedName>
        <fullName evidence="2">DUF5317 domain-containing protein</fullName>
    </submittedName>
</protein>
<name>A0ABT1Y3E2_9FIRM</name>
<keyword evidence="3" id="KW-1185">Reference proteome</keyword>
<comment type="caution">
    <text evidence="2">The sequence shown here is derived from an EMBL/GenBank/DDBJ whole genome shotgun (WGS) entry which is preliminary data.</text>
</comment>
<proteinExistence type="predicted"/>
<organism evidence="2 3">
    <name type="scientific">Dehalobacterium formicoaceticum</name>
    <dbReference type="NCBI Taxonomy" id="51515"/>
    <lineage>
        <taxon>Bacteria</taxon>
        <taxon>Bacillati</taxon>
        <taxon>Bacillota</taxon>
        <taxon>Clostridia</taxon>
        <taxon>Eubacteriales</taxon>
        <taxon>Peptococcaceae</taxon>
        <taxon>Dehalobacterium</taxon>
    </lineage>
</organism>
<keyword evidence="1" id="KW-0472">Membrane</keyword>
<dbReference type="EMBL" id="JANPWE010000003">
    <property type="protein sequence ID" value="MCR6545387.1"/>
    <property type="molecule type" value="Genomic_DNA"/>
</dbReference>
<dbReference type="Proteomes" id="UP001524944">
    <property type="component" value="Unassembled WGS sequence"/>
</dbReference>
<reference evidence="2 3" key="1">
    <citation type="submission" date="2022-08" db="EMBL/GenBank/DDBJ databases">
        <title>Proteogenomics of the novel Dehalobacterium formicoaceticum strain EZ94 highlights a key role of methyltransferases during anaerobic dichloromethane degradation.</title>
        <authorList>
            <person name="Wasmund K."/>
        </authorList>
    </citation>
    <scope>NUCLEOTIDE SEQUENCE [LARGE SCALE GENOMIC DNA]</scope>
    <source>
        <strain evidence="2 3">EZ94</strain>
    </source>
</reference>
<dbReference type="InterPro" id="IPR035168">
    <property type="entry name" value="DUF5317"/>
</dbReference>
<keyword evidence="1" id="KW-0812">Transmembrane</keyword>
<accession>A0ABT1Y3E2</accession>
<feature type="transmembrane region" description="Helical" evidence="1">
    <location>
        <begin position="152"/>
        <end position="169"/>
    </location>
</feature>
<feature type="transmembrane region" description="Helical" evidence="1">
    <location>
        <begin position="28"/>
        <end position="48"/>
    </location>
</feature>
<gene>
    <name evidence="2" type="ORF">NVS47_07640</name>
</gene>
<feature type="transmembrane region" description="Helical" evidence="1">
    <location>
        <begin position="82"/>
        <end position="99"/>
    </location>
</feature>
<evidence type="ECO:0000313" key="2">
    <source>
        <dbReference type="EMBL" id="MCR6545387.1"/>
    </source>
</evidence>
<feature type="transmembrane region" description="Helical" evidence="1">
    <location>
        <begin position="60"/>
        <end position="76"/>
    </location>
</feature>
<dbReference type="Pfam" id="PF17248">
    <property type="entry name" value="DUF5317"/>
    <property type="match status" value="1"/>
</dbReference>